<proteinExistence type="predicted"/>
<dbReference type="PRINTS" id="PR00344">
    <property type="entry name" value="BCTRLSENSOR"/>
</dbReference>
<sequence length="437" mass="46081">MRGRSRTRSLRWRVLTAISVVAIVIVTLFAVPLAIAVSDLYRSETVAALSRDATWIAAALPYEDIEAGRSFRLPAQVPAGLTVGIYTPEGRLLHGGGPARSAVAARAADDGHPHEGVEAGFLLVTAPVPAHGVPVAAVRVATPYEQVRERVERAWLLMAALAALTIALGAAVALRQSARLAQPLEHLTQAAQALGQGDFSVRPPRSAVSEADAAGQALAATAQRLGEVLERERSFSADVSHQLRTQLTGLLLGLDSALARSGADLRQAIETALQRGERLHAIIDDLLGLARDTRTGSEPLDVPALLEEVRLDWHGRLAAQGRRLLINVPPDLPEVAASAPAVRQILRVLLDNALVHGRGQVSVDVSEVGDVLAIEVSDEGPGIAEEAEVFARRTAGDGHGIGLALARSLAEAEAGRLILRRRSPPVFSLLLSPPAGS</sequence>
<dbReference type="SUPFAM" id="SSF55874">
    <property type="entry name" value="ATPase domain of HSP90 chaperone/DNA topoisomerase II/histidine kinase"/>
    <property type="match status" value="1"/>
</dbReference>
<dbReference type="InterPro" id="IPR003594">
    <property type="entry name" value="HATPase_dom"/>
</dbReference>
<dbReference type="InterPro" id="IPR050428">
    <property type="entry name" value="TCS_sensor_his_kinase"/>
</dbReference>
<feature type="transmembrane region" description="Helical" evidence="11">
    <location>
        <begin position="154"/>
        <end position="174"/>
    </location>
</feature>
<comment type="subcellular location">
    <subcellularLocation>
        <location evidence="2">Cell membrane</location>
    </subcellularLocation>
</comment>
<dbReference type="Gene3D" id="6.10.340.10">
    <property type="match status" value="1"/>
</dbReference>
<organism evidence="14 15">
    <name type="scientific">Nonomuraea purpurea</name>
    <dbReference type="NCBI Taxonomy" id="1849276"/>
    <lineage>
        <taxon>Bacteria</taxon>
        <taxon>Bacillati</taxon>
        <taxon>Actinomycetota</taxon>
        <taxon>Actinomycetes</taxon>
        <taxon>Streptosporangiales</taxon>
        <taxon>Streptosporangiaceae</taxon>
        <taxon>Nonomuraea</taxon>
    </lineage>
</organism>
<keyword evidence="5" id="KW-0808">Transferase</keyword>
<dbReference type="InterPro" id="IPR004358">
    <property type="entry name" value="Sig_transdc_His_kin-like_C"/>
</dbReference>
<evidence type="ECO:0000256" key="11">
    <source>
        <dbReference type="SAM" id="Phobius"/>
    </source>
</evidence>
<dbReference type="SMART" id="SM00387">
    <property type="entry name" value="HATPase_c"/>
    <property type="match status" value="1"/>
</dbReference>
<dbReference type="InterPro" id="IPR003660">
    <property type="entry name" value="HAMP_dom"/>
</dbReference>
<name>A0ABV8GKF0_9ACTN</name>
<keyword evidence="9" id="KW-0902">Two-component regulatory system</keyword>
<evidence type="ECO:0000313" key="14">
    <source>
        <dbReference type="EMBL" id="MFC4014308.1"/>
    </source>
</evidence>
<feature type="transmembrane region" description="Helical" evidence="11">
    <location>
        <begin position="12"/>
        <end position="35"/>
    </location>
</feature>
<feature type="domain" description="Histidine kinase" evidence="12">
    <location>
        <begin position="238"/>
        <end position="435"/>
    </location>
</feature>
<comment type="caution">
    <text evidence="14">The sequence shown here is derived from an EMBL/GenBank/DDBJ whole genome shotgun (WGS) entry which is preliminary data.</text>
</comment>
<keyword evidence="10 11" id="KW-0472">Membrane</keyword>
<feature type="domain" description="HAMP" evidence="13">
    <location>
        <begin position="178"/>
        <end position="230"/>
    </location>
</feature>
<dbReference type="PROSITE" id="PS50885">
    <property type="entry name" value="HAMP"/>
    <property type="match status" value="1"/>
</dbReference>
<dbReference type="InterPro" id="IPR003661">
    <property type="entry name" value="HisK_dim/P_dom"/>
</dbReference>
<dbReference type="GO" id="GO:0016301">
    <property type="term" value="F:kinase activity"/>
    <property type="evidence" value="ECO:0007669"/>
    <property type="project" value="UniProtKB-KW"/>
</dbReference>
<dbReference type="Gene3D" id="1.10.287.130">
    <property type="match status" value="1"/>
</dbReference>
<dbReference type="Pfam" id="PF00672">
    <property type="entry name" value="HAMP"/>
    <property type="match status" value="1"/>
</dbReference>
<evidence type="ECO:0000256" key="5">
    <source>
        <dbReference type="ARBA" id="ARBA00022679"/>
    </source>
</evidence>
<dbReference type="Proteomes" id="UP001595851">
    <property type="component" value="Unassembled WGS sequence"/>
</dbReference>
<keyword evidence="15" id="KW-1185">Reference proteome</keyword>
<dbReference type="InterPro" id="IPR036097">
    <property type="entry name" value="HisK_dim/P_sf"/>
</dbReference>
<evidence type="ECO:0000256" key="2">
    <source>
        <dbReference type="ARBA" id="ARBA00004236"/>
    </source>
</evidence>
<dbReference type="SMART" id="SM00388">
    <property type="entry name" value="HisKA"/>
    <property type="match status" value="1"/>
</dbReference>
<dbReference type="Gene3D" id="3.30.565.10">
    <property type="entry name" value="Histidine kinase-like ATPase, C-terminal domain"/>
    <property type="match status" value="1"/>
</dbReference>
<reference evidence="15" key="1">
    <citation type="journal article" date="2019" name="Int. J. Syst. Evol. Microbiol.">
        <title>The Global Catalogue of Microorganisms (GCM) 10K type strain sequencing project: providing services to taxonomists for standard genome sequencing and annotation.</title>
        <authorList>
            <consortium name="The Broad Institute Genomics Platform"/>
            <consortium name="The Broad Institute Genome Sequencing Center for Infectious Disease"/>
            <person name="Wu L."/>
            <person name="Ma J."/>
        </authorList>
    </citation>
    <scope>NUCLEOTIDE SEQUENCE [LARGE SCALE GENOMIC DNA]</scope>
    <source>
        <strain evidence="15">TBRC 1276</strain>
    </source>
</reference>
<keyword evidence="6 11" id="KW-0812">Transmembrane</keyword>
<keyword evidence="8 11" id="KW-1133">Transmembrane helix</keyword>
<dbReference type="InterPro" id="IPR005467">
    <property type="entry name" value="His_kinase_dom"/>
</dbReference>
<dbReference type="CDD" id="cd06225">
    <property type="entry name" value="HAMP"/>
    <property type="match status" value="1"/>
</dbReference>
<dbReference type="InterPro" id="IPR036890">
    <property type="entry name" value="HATPase_C_sf"/>
</dbReference>
<dbReference type="SUPFAM" id="SSF47384">
    <property type="entry name" value="Homodimeric domain of signal transducing histidine kinase"/>
    <property type="match status" value="1"/>
</dbReference>
<evidence type="ECO:0000256" key="8">
    <source>
        <dbReference type="ARBA" id="ARBA00022989"/>
    </source>
</evidence>
<evidence type="ECO:0000256" key="6">
    <source>
        <dbReference type="ARBA" id="ARBA00022692"/>
    </source>
</evidence>
<gene>
    <name evidence="14" type="ORF">ACFOY2_44285</name>
</gene>
<dbReference type="SMART" id="SM00304">
    <property type="entry name" value="HAMP"/>
    <property type="match status" value="1"/>
</dbReference>
<dbReference type="RefSeq" id="WP_379534153.1">
    <property type="nucleotide sequence ID" value="NZ_JBHSBI010000033.1"/>
</dbReference>
<dbReference type="PANTHER" id="PTHR45436">
    <property type="entry name" value="SENSOR HISTIDINE KINASE YKOH"/>
    <property type="match status" value="1"/>
</dbReference>
<dbReference type="Pfam" id="PF02518">
    <property type="entry name" value="HATPase_c"/>
    <property type="match status" value="1"/>
</dbReference>
<dbReference type="EMBL" id="JBHSBI010000033">
    <property type="protein sequence ID" value="MFC4014308.1"/>
    <property type="molecule type" value="Genomic_DNA"/>
</dbReference>
<evidence type="ECO:0000313" key="15">
    <source>
        <dbReference type="Proteomes" id="UP001595851"/>
    </source>
</evidence>
<evidence type="ECO:0000259" key="12">
    <source>
        <dbReference type="PROSITE" id="PS50109"/>
    </source>
</evidence>
<keyword evidence="4" id="KW-0597">Phosphoprotein</keyword>
<dbReference type="PROSITE" id="PS50109">
    <property type="entry name" value="HIS_KIN"/>
    <property type="match status" value="1"/>
</dbReference>
<evidence type="ECO:0000259" key="13">
    <source>
        <dbReference type="PROSITE" id="PS50885"/>
    </source>
</evidence>
<dbReference type="Pfam" id="PF00512">
    <property type="entry name" value="HisKA"/>
    <property type="match status" value="1"/>
</dbReference>
<accession>A0ABV8GKF0</accession>
<evidence type="ECO:0000256" key="3">
    <source>
        <dbReference type="ARBA" id="ARBA00012438"/>
    </source>
</evidence>
<comment type="catalytic activity">
    <reaction evidence="1">
        <text>ATP + protein L-histidine = ADP + protein N-phospho-L-histidine.</text>
        <dbReference type="EC" id="2.7.13.3"/>
    </reaction>
</comment>
<dbReference type="EC" id="2.7.13.3" evidence="3"/>
<evidence type="ECO:0000256" key="7">
    <source>
        <dbReference type="ARBA" id="ARBA00022777"/>
    </source>
</evidence>
<evidence type="ECO:0000256" key="1">
    <source>
        <dbReference type="ARBA" id="ARBA00000085"/>
    </source>
</evidence>
<dbReference type="PANTHER" id="PTHR45436:SF5">
    <property type="entry name" value="SENSOR HISTIDINE KINASE TRCS"/>
    <property type="match status" value="1"/>
</dbReference>
<evidence type="ECO:0000256" key="10">
    <source>
        <dbReference type="ARBA" id="ARBA00023136"/>
    </source>
</evidence>
<evidence type="ECO:0000256" key="9">
    <source>
        <dbReference type="ARBA" id="ARBA00023012"/>
    </source>
</evidence>
<keyword evidence="7 14" id="KW-0418">Kinase</keyword>
<protein>
    <recommendedName>
        <fullName evidence="3">histidine kinase</fullName>
        <ecNumber evidence="3">2.7.13.3</ecNumber>
    </recommendedName>
</protein>
<evidence type="ECO:0000256" key="4">
    <source>
        <dbReference type="ARBA" id="ARBA00022553"/>
    </source>
</evidence>
<dbReference type="CDD" id="cd00082">
    <property type="entry name" value="HisKA"/>
    <property type="match status" value="1"/>
</dbReference>